<dbReference type="InterPro" id="IPR004846">
    <property type="entry name" value="T2SS/T3SS_dom"/>
</dbReference>
<name>A0A7Z2T7K8_9VIBR</name>
<accession>A0A7Z2T7K8</accession>
<feature type="domain" description="Pilus formation protein N-terminal" evidence="3">
    <location>
        <begin position="26"/>
        <end position="91"/>
    </location>
</feature>
<keyword evidence="5" id="KW-1185">Reference proteome</keyword>
<evidence type="ECO:0000256" key="1">
    <source>
        <dbReference type="RuleBase" id="RU004003"/>
    </source>
</evidence>
<dbReference type="InterPro" id="IPR001775">
    <property type="entry name" value="GspD/PilQ"/>
</dbReference>
<dbReference type="Pfam" id="PF00263">
    <property type="entry name" value="Secretin"/>
    <property type="match status" value="1"/>
</dbReference>
<dbReference type="EMBL" id="CP047476">
    <property type="protein sequence ID" value="QIA65833.1"/>
    <property type="molecule type" value="Genomic_DNA"/>
</dbReference>
<dbReference type="GO" id="GO:0015627">
    <property type="term" value="C:type II protein secretion system complex"/>
    <property type="evidence" value="ECO:0007669"/>
    <property type="project" value="TreeGrafter"/>
</dbReference>
<dbReference type="PRINTS" id="PR00811">
    <property type="entry name" value="BCTERIALGSPD"/>
</dbReference>
<evidence type="ECO:0000313" key="4">
    <source>
        <dbReference type="EMBL" id="QIA65833.1"/>
    </source>
</evidence>
<dbReference type="PANTHER" id="PTHR30332:SF17">
    <property type="entry name" value="TYPE IV PILIATION SYSTEM PROTEIN DR_0774-RELATED"/>
    <property type="match status" value="1"/>
</dbReference>
<proteinExistence type="inferred from homology"/>
<dbReference type="GO" id="GO:0009306">
    <property type="term" value="P:protein secretion"/>
    <property type="evidence" value="ECO:0007669"/>
    <property type="project" value="InterPro"/>
</dbReference>
<evidence type="ECO:0000313" key="5">
    <source>
        <dbReference type="Proteomes" id="UP000464262"/>
    </source>
</evidence>
<dbReference type="PANTHER" id="PTHR30332">
    <property type="entry name" value="PROBABLE GENERAL SECRETION PATHWAY PROTEIN D"/>
    <property type="match status" value="1"/>
</dbReference>
<dbReference type="Pfam" id="PF13629">
    <property type="entry name" value="T2SS-T3SS_pil_N"/>
    <property type="match status" value="1"/>
</dbReference>
<dbReference type="Proteomes" id="UP000464262">
    <property type="component" value="Chromosome 2"/>
</dbReference>
<evidence type="ECO:0000259" key="2">
    <source>
        <dbReference type="Pfam" id="PF00263"/>
    </source>
</evidence>
<gene>
    <name evidence="4" type="ORF">GT360_20180</name>
</gene>
<dbReference type="AlphaFoldDB" id="A0A7Z2T7K8"/>
<reference evidence="4 5" key="1">
    <citation type="submission" date="2020-01" db="EMBL/GenBank/DDBJ databases">
        <title>Whole genome and functional gene identification of agarase of Vibrio HN897.</title>
        <authorList>
            <person name="Liu Y."/>
            <person name="Zhao Z."/>
        </authorList>
    </citation>
    <scope>NUCLEOTIDE SEQUENCE [LARGE SCALE GENOMIC DNA]</scope>
    <source>
        <strain evidence="4 5">HN897</strain>
    </source>
</reference>
<evidence type="ECO:0000259" key="3">
    <source>
        <dbReference type="Pfam" id="PF13629"/>
    </source>
</evidence>
<organism evidence="4 5">
    <name type="scientific">Vibrio astriarenae</name>
    <dbReference type="NCBI Taxonomy" id="1481923"/>
    <lineage>
        <taxon>Bacteria</taxon>
        <taxon>Pseudomonadati</taxon>
        <taxon>Pseudomonadota</taxon>
        <taxon>Gammaproteobacteria</taxon>
        <taxon>Vibrionales</taxon>
        <taxon>Vibrionaceae</taxon>
        <taxon>Vibrio</taxon>
    </lineage>
</organism>
<feature type="domain" description="Type II/III secretion system secretin-like" evidence="2">
    <location>
        <begin position="244"/>
        <end position="398"/>
    </location>
</feature>
<dbReference type="InterPro" id="IPR032789">
    <property type="entry name" value="T2SS-T3SS_pil_N"/>
</dbReference>
<dbReference type="RefSeq" id="WP_164650731.1">
    <property type="nucleotide sequence ID" value="NZ_CP047476.1"/>
</dbReference>
<dbReference type="InterPro" id="IPR050810">
    <property type="entry name" value="Bact_Secretion_Sys_Channel"/>
</dbReference>
<sequence>MSRWFTAFCVGVLSIVLTIPASAQRLLNIMEGEAKSLFTSQDIGSVFIANPAIADYQVMDKNRVIVFGKATGSTSLLVFDENNKTILSRKVITNKSYDHILQTVKLHYPQSDVAMYNLGDQIVLSGTVATEAEKDGIHSLVGELLAREAKERKTVWISADGNSDHDRDIDFMVRKEFSGVINRIEVAVTKQVNVKLSIAEVSHSFLENFGIQYGDAALGAGMFVNPILDFSADNILAVITAMGDDSVGQVLAEPNMSVISGESASFLVGGEIPVVTVVDGGTNIEYKEFGVRLDLVAKVLRDDKIMLSLAPEVSSLDSQYTNGQYSLPALKTRRAQTTVELGDGQSFVLGGLLSSEDMESLRKVPYAGDVPVLGSMFRHTETSRSKTELIIVATVNLVKPIHSSQIQLPTIRKTTNLQRFFVLDSQYSTATQQWAQEILSSGGFKK</sequence>
<protein>
    <submittedName>
        <fullName evidence="4">General secretion pathway protein GspD</fullName>
    </submittedName>
</protein>
<dbReference type="KEGG" id="vas:GT360_20180"/>
<comment type="similarity">
    <text evidence="1">Belongs to the bacterial secretin family.</text>
</comment>